<dbReference type="InterPro" id="IPR001223">
    <property type="entry name" value="Glyco_hydro18_cat"/>
</dbReference>
<dbReference type="KEGG" id="pfy:PFICI_08671"/>
<dbReference type="InterPro" id="IPR053214">
    <property type="entry name" value="LysM12-like"/>
</dbReference>
<dbReference type="Proteomes" id="UP000030651">
    <property type="component" value="Unassembled WGS sequence"/>
</dbReference>
<dbReference type="PANTHER" id="PTHR47700">
    <property type="entry name" value="V CHITINASE, PUTATIVE (AFU_ORTHOLOGUE AFUA_6G13720)-RELATED"/>
    <property type="match status" value="1"/>
</dbReference>
<dbReference type="GO" id="GO:0006032">
    <property type="term" value="P:chitin catabolic process"/>
    <property type="evidence" value="ECO:0007669"/>
    <property type="project" value="UniProtKB-KW"/>
</dbReference>
<evidence type="ECO:0000256" key="4">
    <source>
        <dbReference type="ARBA" id="ARBA00012729"/>
    </source>
</evidence>
<dbReference type="EC" id="3.2.1.14" evidence="4"/>
<evidence type="ECO:0000313" key="16">
    <source>
        <dbReference type="EMBL" id="ETS78818.1"/>
    </source>
</evidence>
<accession>W3WY71</accession>
<keyword evidence="6" id="KW-0147">Chitin-binding</keyword>
<reference evidence="17" key="1">
    <citation type="journal article" date="2015" name="BMC Genomics">
        <title>Genomic and transcriptomic analysis of the endophytic fungus Pestalotiopsis fici reveals its lifestyle and high potential for synthesis of natural products.</title>
        <authorList>
            <person name="Wang X."/>
            <person name="Zhang X."/>
            <person name="Liu L."/>
            <person name="Xiang M."/>
            <person name="Wang W."/>
            <person name="Sun X."/>
            <person name="Che Y."/>
            <person name="Guo L."/>
            <person name="Liu G."/>
            <person name="Guo L."/>
            <person name="Wang C."/>
            <person name="Yin W.B."/>
            <person name="Stadler M."/>
            <person name="Zhang X."/>
            <person name="Liu X."/>
        </authorList>
    </citation>
    <scope>NUCLEOTIDE SEQUENCE [LARGE SCALE GENOMIC DNA]</scope>
    <source>
        <strain evidence="17">W106-1 / CGMCC3.15140</strain>
    </source>
</reference>
<dbReference type="CDD" id="cd02878">
    <property type="entry name" value="GH18_zymocin_alpha"/>
    <property type="match status" value="1"/>
</dbReference>
<keyword evidence="12" id="KW-0624">Polysaccharide degradation</keyword>
<evidence type="ECO:0000313" key="17">
    <source>
        <dbReference type="Proteomes" id="UP000030651"/>
    </source>
</evidence>
<evidence type="ECO:0000256" key="9">
    <source>
        <dbReference type="ARBA" id="ARBA00023026"/>
    </source>
</evidence>
<dbReference type="GO" id="GO:0008843">
    <property type="term" value="F:endochitinase activity"/>
    <property type="evidence" value="ECO:0007669"/>
    <property type="project" value="UniProtKB-EC"/>
</dbReference>
<dbReference type="InterPro" id="IPR017853">
    <property type="entry name" value="GH"/>
</dbReference>
<organism evidence="16 17">
    <name type="scientific">Pestalotiopsis fici (strain W106-1 / CGMCC3.15140)</name>
    <dbReference type="NCBI Taxonomy" id="1229662"/>
    <lineage>
        <taxon>Eukaryota</taxon>
        <taxon>Fungi</taxon>
        <taxon>Dikarya</taxon>
        <taxon>Ascomycota</taxon>
        <taxon>Pezizomycotina</taxon>
        <taxon>Sordariomycetes</taxon>
        <taxon>Xylariomycetidae</taxon>
        <taxon>Amphisphaeriales</taxon>
        <taxon>Sporocadaceae</taxon>
        <taxon>Pestalotiopsis</taxon>
    </lineage>
</organism>
<dbReference type="AlphaFoldDB" id="W3WY71"/>
<evidence type="ECO:0000256" key="5">
    <source>
        <dbReference type="ARBA" id="ARBA00022525"/>
    </source>
</evidence>
<keyword evidence="14" id="KW-0472">Membrane</keyword>
<comment type="similarity">
    <text evidence="3">Belongs to the glycosyl hydrolase 18 family. Chitinase class V subfamily.</text>
</comment>
<evidence type="ECO:0000256" key="11">
    <source>
        <dbReference type="ARBA" id="ARBA00023295"/>
    </source>
</evidence>
<dbReference type="eggNOG" id="KOG2806">
    <property type="taxonomic scope" value="Eukaryota"/>
</dbReference>
<keyword evidence="14" id="KW-1133">Transmembrane helix</keyword>
<keyword evidence="5" id="KW-0964">Secreted</keyword>
<keyword evidence="10" id="KW-0119">Carbohydrate metabolism</keyword>
<dbReference type="Gene3D" id="3.10.50.10">
    <property type="match status" value="1"/>
</dbReference>
<evidence type="ECO:0000256" key="2">
    <source>
        <dbReference type="ARBA" id="ARBA00004613"/>
    </source>
</evidence>
<evidence type="ECO:0000256" key="6">
    <source>
        <dbReference type="ARBA" id="ARBA00022669"/>
    </source>
</evidence>
<dbReference type="InterPro" id="IPR001579">
    <property type="entry name" value="Glyco_hydro_18_chit_AS"/>
</dbReference>
<name>W3WY71_PESFW</name>
<evidence type="ECO:0000256" key="8">
    <source>
        <dbReference type="ARBA" id="ARBA00023024"/>
    </source>
</evidence>
<dbReference type="OrthoDB" id="73875at2759"/>
<keyword evidence="17" id="KW-1185">Reference proteome</keyword>
<dbReference type="PROSITE" id="PS51910">
    <property type="entry name" value="GH18_2"/>
    <property type="match status" value="1"/>
</dbReference>
<dbReference type="Gene3D" id="3.20.20.80">
    <property type="entry name" value="Glycosidases"/>
    <property type="match status" value="1"/>
</dbReference>
<dbReference type="InParanoid" id="W3WY71"/>
<keyword evidence="14" id="KW-0812">Transmembrane</keyword>
<dbReference type="PANTHER" id="PTHR47700:SF2">
    <property type="entry name" value="CHITINASE"/>
    <property type="match status" value="1"/>
</dbReference>
<evidence type="ECO:0000256" key="3">
    <source>
        <dbReference type="ARBA" id="ARBA00008682"/>
    </source>
</evidence>
<evidence type="ECO:0000256" key="12">
    <source>
        <dbReference type="ARBA" id="ARBA00023326"/>
    </source>
</evidence>
<comment type="subcellular location">
    <subcellularLocation>
        <location evidence="2">Secreted</location>
    </subcellularLocation>
</comment>
<gene>
    <name evidence="16" type="ORF">PFICI_08671</name>
</gene>
<evidence type="ECO:0000256" key="13">
    <source>
        <dbReference type="RuleBase" id="RU000489"/>
    </source>
</evidence>
<keyword evidence="9" id="KW-0843">Virulence</keyword>
<dbReference type="Pfam" id="PF00704">
    <property type="entry name" value="Glyco_hydro_18"/>
    <property type="match status" value="1"/>
</dbReference>
<dbReference type="HOGENOM" id="CLU_001482_3_0_1"/>
<dbReference type="GO" id="GO:0000272">
    <property type="term" value="P:polysaccharide catabolic process"/>
    <property type="evidence" value="ECO:0007669"/>
    <property type="project" value="UniProtKB-KW"/>
</dbReference>
<dbReference type="RefSeq" id="XP_007835443.1">
    <property type="nucleotide sequence ID" value="XM_007837252.1"/>
</dbReference>
<comment type="catalytic activity">
    <reaction evidence="1">
        <text>Random endo-hydrolysis of N-acetyl-beta-D-glucosaminide (1-&gt;4)-beta-linkages in chitin and chitodextrins.</text>
        <dbReference type="EC" id="3.2.1.14"/>
    </reaction>
</comment>
<evidence type="ECO:0000259" key="15">
    <source>
        <dbReference type="PROSITE" id="PS51910"/>
    </source>
</evidence>
<dbReference type="SUPFAM" id="SSF51445">
    <property type="entry name" value="(Trans)glycosidases"/>
    <property type="match status" value="1"/>
</dbReference>
<dbReference type="STRING" id="1229662.W3WY71"/>
<keyword evidence="8" id="KW-0146">Chitin degradation</keyword>
<dbReference type="PROSITE" id="PS01095">
    <property type="entry name" value="GH18_1"/>
    <property type="match status" value="1"/>
</dbReference>
<evidence type="ECO:0000256" key="14">
    <source>
        <dbReference type="SAM" id="Phobius"/>
    </source>
</evidence>
<dbReference type="GO" id="GO:0005576">
    <property type="term" value="C:extracellular region"/>
    <property type="evidence" value="ECO:0007669"/>
    <property type="project" value="UniProtKB-SubCell"/>
</dbReference>
<dbReference type="InterPro" id="IPR029070">
    <property type="entry name" value="Chitinase_insertion_sf"/>
</dbReference>
<dbReference type="EMBL" id="KI912114">
    <property type="protein sequence ID" value="ETS78818.1"/>
    <property type="molecule type" value="Genomic_DNA"/>
</dbReference>
<feature type="domain" description="GH18" evidence="15">
    <location>
        <begin position="1"/>
        <end position="338"/>
    </location>
</feature>
<dbReference type="GeneID" id="19273684"/>
<feature type="transmembrane region" description="Helical" evidence="14">
    <location>
        <begin position="645"/>
        <end position="670"/>
    </location>
</feature>
<evidence type="ECO:0000256" key="10">
    <source>
        <dbReference type="ARBA" id="ARBA00023277"/>
    </source>
</evidence>
<protein>
    <recommendedName>
        <fullName evidence="4">chitinase</fullName>
        <ecNumber evidence="4">3.2.1.14</ecNumber>
    </recommendedName>
</protein>
<keyword evidence="7 13" id="KW-0378">Hydrolase</keyword>
<proteinExistence type="inferred from homology"/>
<dbReference type="SMART" id="SM00636">
    <property type="entry name" value="Glyco_18"/>
    <property type="match status" value="1"/>
</dbReference>
<dbReference type="SUPFAM" id="SSF54556">
    <property type="entry name" value="Chitinase insertion domain"/>
    <property type="match status" value="1"/>
</dbReference>
<dbReference type="GO" id="GO:0008061">
    <property type="term" value="F:chitin binding"/>
    <property type="evidence" value="ECO:0007669"/>
    <property type="project" value="UniProtKB-KW"/>
</dbReference>
<dbReference type="InterPro" id="IPR011583">
    <property type="entry name" value="Chitinase_II/V-like_cat"/>
</dbReference>
<evidence type="ECO:0000256" key="1">
    <source>
        <dbReference type="ARBA" id="ARBA00000822"/>
    </source>
</evidence>
<evidence type="ECO:0000256" key="7">
    <source>
        <dbReference type="ARBA" id="ARBA00022801"/>
    </source>
</evidence>
<keyword evidence="11 13" id="KW-0326">Glycosidase</keyword>
<dbReference type="OMA" id="RDWVKFG"/>
<sequence length="756" mass="83853">MDINLIDIEKYTHVHWSFANVTEDFGVDISGAQGQWDKFKDMSGVQKIISFGGWDFSTKPGTFNILREAVKPGNRGVFRDNIIAFLDEQGLDGVDLDWEYPGAPDIPGIPAGDPEAGEDYYELLKSIKETVGDKYTVSFAAPASYWYLKAFPVKKMGEELDYIIYMTYDLHGQWDYGNQWTSPGCPTGNCLRSHVNETETMDALAMITKAGVPSNKVVVGVTSYGRSFKMASAGCDGPECTFTGSPTISDAFHGRCTNTGGYISNAEIGEIVASGNYNKKWTAAGSDILVFNDTEWVAYMNDSIKSDREELYASYNFAGTTDWAVDLLEFVDGSGGDDAGDYPDDYEYPIDIDFYSNCDATYYSLGDLEDRKDKIPANCMSVYIAKVEAEIMRDALETYDELIEDGYDGKFETFEAYVREQVPDQINAFMANGKAGDYFKCEETGIRNCCGTCHYFCEEEDIENCDDSPDCVNGQSTFEITCPTEFRFGEVGNWLSSDAAPNTTYTLEDEDGFYKAILDDYGIQKDWIKFGDTHVYLNNGCQYSDDVNQCQRENDYWYWNYPGAADVIEVDNPKDVIGDSYDESKDLLDRLSVLIIMANYDELEDPADLVDAAMLPALSIQAAVRNMEQVAEKAEEIDKAERQEMIMFFISGFLFFVPFIGTAAGSLGLASVKAIMSMLEAVGEAGLLTYSIVDDPDNAFMTIFSSLAGAGLGRGGGWGKAAKSKRDMPVEELEALGGMKTRVDRFENVKSASCRI</sequence>